<evidence type="ECO:0000313" key="2">
    <source>
        <dbReference type="Proteomes" id="UP000593567"/>
    </source>
</evidence>
<comment type="caution">
    <text evidence="1">The sequence shown here is derived from an EMBL/GenBank/DDBJ whole genome shotgun (WGS) entry which is preliminary data.</text>
</comment>
<dbReference type="AlphaFoldDB" id="A0A7J7J1Z0"/>
<protein>
    <submittedName>
        <fullName evidence="1">Uncharacterized protein</fullName>
    </submittedName>
</protein>
<reference evidence="1" key="1">
    <citation type="submission" date="2020-06" db="EMBL/GenBank/DDBJ databases">
        <title>Draft genome of Bugula neritina, a colonial animal packing powerful symbionts and potential medicines.</title>
        <authorList>
            <person name="Rayko M."/>
        </authorList>
    </citation>
    <scope>NUCLEOTIDE SEQUENCE [LARGE SCALE GENOMIC DNA]</scope>
    <source>
        <strain evidence="1">Kwan_BN1</strain>
    </source>
</reference>
<sequence>MFPKDRPLAEHQVPTKLWVEIDGFLTPLNESIEECGLLWADGSIDYVDPMNDAGTCDLDNLTTYILLTGRFTVSFSTWSSRYTQLCDLYGPYS</sequence>
<keyword evidence="2" id="KW-1185">Reference proteome</keyword>
<evidence type="ECO:0000313" key="1">
    <source>
        <dbReference type="EMBL" id="KAF6020202.1"/>
    </source>
</evidence>
<dbReference type="Proteomes" id="UP000593567">
    <property type="component" value="Unassembled WGS sequence"/>
</dbReference>
<proteinExistence type="predicted"/>
<accession>A0A7J7J1Z0</accession>
<dbReference type="EMBL" id="VXIV02003188">
    <property type="protein sequence ID" value="KAF6020202.1"/>
    <property type="molecule type" value="Genomic_DNA"/>
</dbReference>
<gene>
    <name evidence="1" type="ORF">EB796_021497</name>
</gene>
<organism evidence="1 2">
    <name type="scientific">Bugula neritina</name>
    <name type="common">Brown bryozoan</name>
    <name type="synonym">Sertularia neritina</name>
    <dbReference type="NCBI Taxonomy" id="10212"/>
    <lineage>
        <taxon>Eukaryota</taxon>
        <taxon>Metazoa</taxon>
        <taxon>Spiralia</taxon>
        <taxon>Lophotrochozoa</taxon>
        <taxon>Bryozoa</taxon>
        <taxon>Gymnolaemata</taxon>
        <taxon>Cheilostomatida</taxon>
        <taxon>Flustrina</taxon>
        <taxon>Buguloidea</taxon>
        <taxon>Bugulidae</taxon>
        <taxon>Bugula</taxon>
    </lineage>
</organism>
<name>A0A7J7J1Z0_BUGNE</name>